<evidence type="ECO:0000256" key="1">
    <source>
        <dbReference type="ARBA" id="ARBA00005622"/>
    </source>
</evidence>
<evidence type="ECO:0000313" key="4">
    <source>
        <dbReference type="Proteomes" id="UP001304340"/>
    </source>
</evidence>
<reference evidence="4" key="1">
    <citation type="submission" date="2023-11" db="EMBL/GenBank/DDBJ databases">
        <authorList>
            <person name="Helweg L.P."/>
            <person name="Kiel A."/>
            <person name="Hitz F."/>
            <person name="Ruckert-Reed C."/>
            <person name="Busche T."/>
            <person name="Kaltschmidt B."/>
            <person name="Kaltschmidt C."/>
        </authorList>
    </citation>
    <scope>NUCLEOTIDE SEQUENCE [LARGE SCALE GENOMIC DNA]</scope>
    <source>
        <strain evidence="4">4.1</strain>
    </source>
</reference>
<evidence type="ECO:0000256" key="2">
    <source>
        <dbReference type="ARBA" id="ARBA00022801"/>
    </source>
</evidence>
<dbReference type="PANTHER" id="PTHR40841">
    <property type="entry name" value="SIDEROPHORE TRIACETYLFUSARININE C ESTERASE"/>
    <property type="match status" value="1"/>
</dbReference>
<evidence type="ECO:0000313" key="3">
    <source>
        <dbReference type="EMBL" id="WPF82484.1"/>
    </source>
</evidence>
<comment type="similarity">
    <text evidence="1">Belongs to the esterase D family.</text>
</comment>
<dbReference type="GO" id="GO:0016788">
    <property type="term" value="F:hydrolase activity, acting on ester bonds"/>
    <property type="evidence" value="ECO:0007669"/>
    <property type="project" value="TreeGrafter"/>
</dbReference>
<dbReference type="Gene3D" id="3.40.50.1820">
    <property type="entry name" value="alpha/beta hydrolase"/>
    <property type="match status" value="1"/>
</dbReference>
<dbReference type="RefSeq" id="WP_319157911.1">
    <property type="nucleotide sequence ID" value="NZ_CP138359.1"/>
</dbReference>
<dbReference type="InterPro" id="IPR052558">
    <property type="entry name" value="Siderophore_Hydrolase_D"/>
</dbReference>
<dbReference type="KEGG" id="sbil:SANBI_000089"/>
<dbReference type="InterPro" id="IPR029058">
    <property type="entry name" value="AB_hydrolase_fold"/>
</dbReference>
<dbReference type="EMBL" id="CP138359">
    <property type="protein sequence ID" value="WPF82484.1"/>
    <property type="molecule type" value="Genomic_DNA"/>
</dbReference>
<name>A0AAF0Z852_9MICO</name>
<sequence length="299" mass="32124">MSEILHGCLPDTTYFETTARSGNQYGVWVTTPPGYAESTEPLPLVYVVDGNWSVGLTVPLIVTQADPFLTVEPYVQVSVGFAGDEAADWAQLRNRDLVPPGEPVSEEMVAAVASARETGAMTAEHADAYLAMLADTRADVFLDFLTEELHPRLQSELRVSESGHGLFGYSYGGLFALYAWLRGGTPFATFGAGTPGVASTESEVFTMLDALPDRSPGSTVPRLHVTLNEVEIFGHLPIYRRLARTVLSVLDQLHGKGLADAISSEVLHETHVTGLQASFLSYLTACRSSAQVATVSTDA</sequence>
<accession>A0AAF0Z852</accession>
<dbReference type="SUPFAM" id="SSF53474">
    <property type="entry name" value="alpha/beta-Hydrolases"/>
    <property type="match status" value="1"/>
</dbReference>
<dbReference type="InterPro" id="IPR000801">
    <property type="entry name" value="Esterase-like"/>
</dbReference>
<dbReference type="AlphaFoldDB" id="A0AAF0Z852"/>
<organism evidence="3 4">
    <name type="scientific">Sanguibacter biliveldensis</name>
    <dbReference type="NCBI Taxonomy" id="3030830"/>
    <lineage>
        <taxon>Bacteria</taxon>
        <taxon>Bacillati</taxon>
        <taxon>Actinomycetota</taxon>
        <taxon>Actinomycetes</taxon>
        <taxon>Micrococcales</taxon>
        <taxon>Sanguibacteraceae</taxon>
        <taxon>Sanguibacter</taxon>
    </lineage>
</organism>
<dbReference type="Pfam" id="PF00756">
    <property type="entry name" value="Esterase"/>
    <property type="match status" value="1"/>
</dbReference>
<keyword evidence="4" id="KW-1185">Reference proteome</keyword>
<protein>
    <submittedName>
        <fullName evidence="3">Alpha/beta hydrolase-fold protein</fullName>
    </submittedName>
</protein>
<proteinExistence type="inferred from homology"/>
<keyword evidence="2 3" id="KW-0378">Hydrolase</keyword>
<dbReference type="Proteomes" id="UP001304340">
    <property type="component" value="Chromosome"/>
</dbReference>
<gene>
    <name evidence="3" type="ORF">SANBI_000089</name>
</gene>
<dbReference type="PANTHER" id="PTHR40841:SF2">
    <property type="entry name" value="SIDEROPHORE-DEGRADING ESTERASE (EUROFUNG)"/>
    <property type="match status" value="1"/>
</dbReference>